<dbReference type="AlphaFoldDB" id="A0A0E9UKA8"/>
<evidence type="ECO:0000313" key="2">
    <source>
        <dbReference type="EMBL" id="JAH65715.1"/>
    </source>
</evidence>
<sequence>MLGCLFKVSVAFGVSVLILNEICTCSVLTVHFCTVVTILALSLPHLHTLQ</sequence>
<proteinExistence type="predicted"/>
<organism evidence="2">
    <name type="scientific">Anguilla anguilla</name>
    <name type="common">European freshwater eel</name>
    <name type="synonym">Muraena anguilla</name>
    <dbReference type="NCBI Taxonomy" id="7936"/>
    <lineage>
        <taxon>Eukaryota</taxon>
        <taxon>Metazoa</taxon>
        <taxon>Chordata</taxon>
        <taxon>Craniata</taxon>
        <taxon>Vertebrata</taxon>
        <taxon>Euteleostomi</taxon>
        <taxon>Actinopterygii</taxon>
        <taxon>Neopterygii</taxon>
        <taxon>Teleostei</taxon>
        <taxon>Anguilliformes</taxon>
        <taxon>Anguillidae</taxon>
        <taxon>Anguilla</taxon>
    </lineage>
</organism>
<keyword evidence="1" id="KW-0812">Transmembrane</keyword>
<reference evidence="2" key="2">
    <citation type="journal article" date="2015" name="Fish Shellfish Immunol.">
        <title>Early steps in the European eel (Anguilla anguilla)-Vibrio vulnificus interaction in the gills: Role of the RtxA13 toxin.</title>
        <authorList>
            <person name="Callol A."/>
            <person name="Pajuelo D."/>
            <person name="Ebbesson L."/>
            <person name="Teles M."/>
            <person name="MacKenzie S."/>
            <person name="Amaro C."/>
        </authorList>
    </citation>
    <scope>NUCLEOTIDE SEQUENCE</scope>
</reference>
<dbReference type="EMBL" id="GBXM01042862">
    <property type="protein sequence ID" value="JAH65715.1"/>
    <property type="molecule type" value="Transcribed_RNA"/>
</dbReference>
<reference evidence="2" key="1">
    <citation type="submission" date="2014-11" db="EMBL/GenBank/DDBJ databases">
        <authorList>
            <person name="Amaro Gonzalez C."/>
        </authorList>
    </citation>
    <scope>NUCLEOTIDE SEQUENCE</scope>
</reference>
<evidence type="ECO:0000256" key="1">
    <source>
        <dbReference type="SAM" id="Phobius"/>
    </source>
</evidence>
<keyword evidence="1" id="KW-1133">Transmembrane helix</keyword>
<name>A0A0E9UKA8_ANGAN</name>
<feature type="transmembrane region" description="Helical" evidence="1">
    <location>
        <begin position="12"/>
        <end position="41"/>
    </location>
</feature>
<protein>
    <submittedName>
        <fullName evidence="2">Uncharacterized protein</fullName>
    </submittedName>
</protein>
<accession>A0A0E9UKA8</accession>
<keyword evidence="1" id="KW-0472">Membrane</keyword>